<feature type="non-terminal residue" evidence="7">
    <location>
        <position position="169"/>
    </location>
</feature>
<comment type="pathway">
    <text evidence="6">Protein modification; protein glycosylation.</text>
</comment>
<comment type="subcellular location">
    <subcellularLocation>
        <location evidence="6">Endoplasmic reticulum membrane</location>
        <topology evidence="6">Multi-pass membrane protein</topology>
    </subcellularLocation>
    <subcellularLocation>
        <location evidence="1">Membrane</location>
        <topology evidence="1">Multi-pass membrane protein</topology>
    </subcellularLocation>
</comment>
<evidence type="ECO:0000313" key="8">
    <source>
        <dbReference type="Proteomes" id="UP001152795"/>
    </source>
</evidence>
<organism evidence="7 8">
    <name type="scientific">Paramuricea clavata</name>
    <name type="common">Red gorgonian</name>
    <name type="synonym">Violescent sea-whip</name>
    <dbReference type="NCBI Taxonomy" id="317549"/>
    <lineage>
        <taxon>Eukaryota</taxon>
        <taxon>Metazoa</taxon>
        <taxon>Cnidaria</taxon>
        <taxon>Anthozoa</taxon>
        <taxon>Octocorallia</taxon>
        <taxon>Malacalcyonacea</taxon>
        <taxon>Plexauridae</taxon>
        <taxon>Paramuricea</taxon>
    </lineage>
</organism>
<keyword evidence="8" id="KW-1185">Reference proteome</keyword>
<dbReference type="AlphaFoldDB" id="A0A6S7I734"/>
<dbReference type="InterPro" id="IPR036938">
    <property type="entry name" value="PAP2/HPO_sf"/>
</dbReference>
<comment type="function">
    <text evidence="6">Required for efficient N-glycosylation. Necessary for maintaining optimal levels of dolichol-linked oligosaccharides. Hydrolyzes dolichyl pyrophosphate at a very high rate and dolichyl monophosphate at a much lower rate. Does not act on phosphatidate.</text>
</comment>
<evidence type="ECO:0000313" key="7">
    <source>
        <dbReference type="EMBL" id="CAB4014354.1"/>
    </source>
</evidence>
<gene>
    <name evidence="7" type="ORF">PACLA_8A003778</name>
</gene>
<protein>
    <recommendedName>
        <fullName evidence="6">Dolichyldiphosphatase</fullName>
        <ecNumber evidence="6">3.6.1.43</ecNumber>
    </recommendedName>
</protein>
<dbReference type="GO" id="GO:0008610">
    <property type="term" value="P:lipid biosynthetic process"/>
    <property type="evidence" value="ECO:0007669"/>
    <property type="project" value="TreeGrafter"/>
</dbReference>
<evidence type="ECO:0000256" key="3">
    <source>
        <dbReference type="ARBA" id="ARBA00022801"/>
    </source>
</evidence>
<proteinExistence type="inferred from homology"/>
<reference evidence="7" key="1">
    <citation type="submission" date="2020-04" db="EMBL/GenBank/DDBJ databases">
        <authorList>
            <person name="Alioto T."/>
            <person name="Alioto T."/>
            <person name="Gomez Garrido J."/>
        </authorList>
    </citation>
    <scope>NUCLEOTIDE SEQUENCE</scope>
    <source>
        <strain evidence="7">A484AB</strain>
    </source>
</reference>
<dbReference type="OrthoDB" id="302705at2759"/>
<evidence type="ECO:0000256" key="1">
    <source>
        <dbReference type="ARBA" id="ARBA00004141"/>
    </source>
</evidence>
<feature type="transmembrane region" description="Helical" evidence="6">
    <location>
        <begin position="118"/>
        <end position="137"/>
    </location>
</feature>
<dbReference type="Proteomes" id="UP001152795">
    <property type="component" value="Unassembled WGS sequence"/>
</dbReference>
<keyword evidence="3 6" id="KW-0378">Hydrolase</keyword>
<evidence type="ECO:0000256" key="2">
    <source>
        <dbReference type="ARBA" id="ARBA00022692"/>
    </source>
</evidence>
<dbReference type="PANTHER" id="PTHR11247">
    <property type="entry name" value="PALMITOYL-PROTEIN THIOESTERASE/DOLICHYLDIPHOSPHATASE 1"/>
    <property type="match status" value="1"/>
</dbReference>
<evidence type="ECO:0000256" key="5">
    <source>
        <dbReference type="ARBA" id="ARBA00023136"/>
    </source>
</evidence>
<feature type="transmembrane region" description="Helical" evidence="6">
    <location>
        <begin position="149"/>
        <end position="168"/>
    </location>
</feature>
<comment type="caution">
    <text evidence="7">The sequence shown here is derived from an EMBL/GenBank/DDBJ whole genome shotgun (WGS) entry which is preliminary data.</text>
</comment>
<sequence length="169" mass="18987">MAVDESRLKCEKNDLKTSILYSYLAETNTKWKPVGLTFVEYPEGDLAGKILAWLSLSPIFILIGFVAVIIFRRELHTVAFFLGCVLNEGLSIAIKHAIKEPRPCRSPTSHYIEYGMPSSHAAFVAFFTTYTLFFVYVRLPSPSSEFIDNLWRHLTSLGLLCLTAAVSFG</sequence>
<keyword evidence="4 6" id="KW-1133">Transmembrane helix</keyword>
<keyword evidence="5 6" id="KW-0472">Membrane</keyword>
<dbReference type="GO" id="GO:0047874">
    <property type="term" value="F:dolichyldiphosphatase activity"/>
    <property type="evidence" value="ECO:0007669"/>
    <property type="project" value="UniProtKB-UniRule"/>
</dbReference>
<accession>A0A6S7I734</accession>
<keyword evidence="2 6" id="KW-0812">Transmembrane</keyword>
<dbReference type="CDD" id="cd03382">
    <property type="entry name" value="PAP2_dolichyldiphosphatase"/>
    <property type="match status" value="1"/>
</dbReference>
<dbReference type="GO" id="GO:0005789">
    <property type="term" value="C:endoplasmic reticulum membrane"/>
    <property type="evidence" value="ECO:0007669"/>
    <property type="project" value="UniProtKB-SubCell"/>
</dbReference>
<dbReference type="SUPFAM" id="SSF48317">
    <property type="entry name" value="Acid phosphatase/Vanadium-dependent haloperoxidase"/>
    <property type="match status" value="1"/>
</dbReference>
<evidence type="ECO:0000256" key="6">
    <source>
        <dbReference type="RuleBase" id="RU367078"/>
    </source>
</evidence>
<name>A0A6S7I734_PARCT</name>
<dbReference type="EC" id="3.6.1.43" evidence="6"/>
<feature type="transmembrane region" description="Helical" evidence="6">
    <location>
        <begin position="50"/>
        <end position="71"/>
    </location>
</feature>
<dbReference type="PANTHER" id="PTHR11247:SF1">
    <property type="entry name" value="DOLICHYLDIPHOSPHATASE 1"/>
    <property type="match status" value="1"/>
</dbReference>
<dbReference type="GO" id="GO:0006487">
    <property type="term" value="P:protein N-linked glycosylation"/>
    <property type="evidence" value="ECO:0007669"/>
    <property type="project" value="UniProtKB-UniRule"/>
</dbReference>
<comment type="catalytic activity">
    <reaction evidence="6">
        <text>a di-trans,poly-cis-dolichyl diphosphate + H2O = a di-trans,poly-cis-dolichyl phosphate + phosphate + H(+)</text>
        <dbReference type="Rhea" id="RHEA:14385"/>
        <dbReference type="Rhea" id="RHEA-COMP:19498"/>
        <dbReference type="Rhea" id="RHEA-COMP:19506"/>
        <dbReference type="ChEBI" id="CHEBI:15377"/>
        <dbReference type="ChEBI" id="CHEBI:15378"/>
        <dbReference type="ChEBI" id="CHEBI:43474"/>
        <dbReference type="ChEBI" id="CHEBI:57497"/>
        <dbReference type="ChEBI" id="CHEBI:57683"/>
        <dbReference type="EC" id="3.6.1.43"/>
    </reaction>
</comment>
<keyword evidence="6" id="KW-0256">Endoplasmic reticulum</keyword>
<dbReference type="InterPro" id="IPR039667">
    <property type="entry name" value="Dolichyldiphosphatase_PAP2"/>
</dbReference>
<evidence type="ECO:0000256" key="4">
    <source>
        <dbReference type="ARBA" id="ARBA00022989"/>
    </source>
</evidence>
<comment type="similarity">
    <text evidence="6">Belongs to the dolichyldiphosphatase family.</text>
</comment>
<dbReference type="EMBL" id="CACRXK020008266">
    <property type="protein sequence ID" value="CAB4014354.1"/>
    <property type="molecule type" value="Genomic_DNA"/>
</dbReference>
<dbReference type="UniPathway" id="UPA00378"/>